<dbReference type="Proteomes" id="UP001500403">
    <property type="component" value="Unassembled WGS sequence"/>
</dbReference>
<protein>
    <submittedName>
        <fullName evidence="4">GNAT family N-acetyltransferase</fullName>
    </submittedName>
</protein>
<name>A0ABN3X2B3_9ACTN</name>
<organism evidence="4 5">
    <name type="scientific">Streptomyces enissocaesilis</name>
    <dbReference type="NCBI Taxonomy" id="332589"/>
    <lineage>
        <taxon>Bacteria</taxon>
        <taxon>Bacillati</taxon>
        <taxon>Actinomycetota</taxon>
        <taxon>Actinomycetes</taxon>
        <taxon>Kitasatosporales</taxon>
        <taxon>Streptomycetaceae</taxon>
        <taxon>Streptomyces</taxon>
        <taxon>Streptomyces rochei group</taxon>
    </lineage>
</organism>
<dbReference type="PANTHER" id="PTHR43877:SF2">
    <property type="entry name" value="AMINOALKYLPHOSPHONATE N-ACETYLTRANSFERASE-RELATED"/>
    <property type="match status" value="1"/>
</dbReference>
<dbReference type="InterPro" id="IPR016181">
    <property type="entry name" value="Acyl_CoA_acyltransferase"/>
</dbReference>
<evidence type="ECO:0000313" key="4">
    <source>
        <dbReference type="EMBL" id="GAA2934922.1"/>
    </source>
</evidence>
<dbReference type="Gene3D" id="3.40.630.30">
    <property type="match status" value="1"/>
</dbReference>
<dbReference type="InterPro" id="IPR000182">
    <property type="entry name" value="GNAT_dom"/>
</dbReference>
<dbReference type="Pfam" id="PF00583">
    <property type="entry name" value="Acetyltransf_1"/>
    <property type="match status" value="1"/>
</dbReference>
<dbReference type="PROSITE" id="PS51186">
    <property type="entry name" value="GNAT"/>
    <property type="match status" value="1"/>
</dbReference>
<reference evidence="4 5" key="1">
    <citation type="journal article" date="2019" name="Int. J. Syst. Evol. Microbiol.">
        <title>The Global Catalogue of Microorganisms (GCM) 10K type strain sequencing project: providing services to taxonomists for standard genome sequencing and annotation.</title>
        <authorList>
            <consortium name="The Broad Institute Genomics Platform"/>
            <consortium name="The Broad Institute Genome Sequencing Center for Infectious Disease"/>
            <person name="Wu L."/>
            <person name="Ma J."/>
        </authorList>
    </citation>
    <scope>NUCLEOTIDE SEQUENCE [LARGE SCALE GENOMIC DNA]</scope>
    <source>
        <strain evidence="4 5">JCM 9088</strain>
    </source>
</reference>
<keyword evidence="2" id="KW-0012">Acyltransferase</keyword>
<proteinExistence type="predicted"/>
<keyword evidence="5" id="KW-1185">Reference proteome</keyword>
<comment type="caution">
    <text evidence="4">The sequence shown here is derived from an EMBL/GenBank/DDBJ whole genome shotgun (WGS) entry which is preliminary data.</text>
</comment>
<sequence length="169" mass="18745">MPDATAPRFLIERVDASNFEATLPLIAEYQRFYGQEPDDSGNRRFFGELLGDNPHGLQLAARQGPHVIGFTTLYWARVSTRATTVALLNDLYVRPGHRGGREAGVGTALLRAAAREAGDRGFSQLTWETAPDNRSAQALYDRFLREAPEPGAPSTWIHYSYPLPTKGEQ</sequence>
<feature type="domain" description="N-acetyltransferase" evidence="3">
    <location>
        <begin position="9"/>
        <end position="164"/>
    </location>
</feature>
<dbReference type="PANTHER" id="PTHR43877">
    <property type="entry name" value="AMINOALKYLPHOSPHONATE N-ACETYLTRANSFERASE-RELATED-RELATED"/>
    <property type="match status" value="1"/>
</dbReference>
<evidence type="ECO:0000259" key="3">
    <source>
        <dbReference type="PROSITE" id="PS51186"/>
    </source>
</evidence>
<dbReference type="InterPro" id="IPR050832">
    <property type="entry name" value="Bact_Acetyltransf"/>
</dbReference>
<evidence type="ECO:0000256" key="1">
    <source>
        <dbReference type="ARBA" id="ARBA00022679"/>
    </source>
</evidence>
<dbReference type="EMBL" id="BAAAUD010000020">
    <property type="protein sequence ID" value="GAA2934922.1"/>
    <property type="molecule type" value="Genomic_DNA"/>
</dbReference>
<gene>
    <name evidence="4" type="ORF">GCM10010446_19790</name>
</gene>
<keyword evidence="1" id="KW-0808">Transferase</keyword>
<evidence type="ECO:0000313" key="5">
    <source>
        <dbReference type="Proteomes" id="UP001500403"/>
    </source>
</evidence>
<evidence type="ECO:0000256" key="2">
    <source>
        <dbReference type="ARBA" id="ARBA00023315"/>
    </source>
</evidence>
<dbReference type="SUPFAM" id="SSF55729">
    <property type="entry name" value="Acyl-CoA N-acyltransferases (Nat)"/>
    <property type="match status" value="1"/>
</dbReference>
<accession>A0ABN3X2B3</accession>
<dbReference type="RefSeq" id="WP_344493528.1">
    <property type="nucleotide sequence ID" value="NZ_BAAAUD010000020.1"/>
</dbReference>